<feature type="compositionally biased region" description="Polar residues" evidence="1">
    <location>
        <begin position="22"/>
        <end position="31"/>
    </location>
</feature>
<accession>A0ABU9QQY5</accession>
<protein>
    <submittedName>
        <fullName evidence="2">Uncharacterized protein</fullName>
    </submittedName>
</protein>
<dbReference type="RefSeq" id="WP_201662412.1">
    <property type="nucleotide sequence ID" value="NZ_CAJHCS010000063.1"/>
</dbReference>
<keyword evidence="3" id="KW-1185">Reference proteome</keyword>
<feature type="region of interest" description="Disordered" evidence="1">
    <location>
        <begin position="1"/>
        <end position="32"/>
    </location>
</feature>
<dbReference type="EMBL" id="JAZHGC010000063">
    <property type="protein sequence ID" value="MEM5291907.1"/>
    <property type="molecule type" value="Genomic_DNA"/>
</dbReference>
<reference evidence="2 3" key="1">
    <citation type="submission" date="2024-01" db="EMBL/GenBank/DDBJ databases">
        <title>The diversity of rhizobia nodulating Mimosa spp. in eleven states of Brazil covering several biomes is determined by host plant, location, and edaphic factors.</title>
        <authorList>
            <person name="Rouws L."/>
            <person name="Barauna A."/>
            <person name="Beukes C."/>
            <person name="De Faria S.M."/>
            <person name="Gross E."/>
            <person name="Dos Reis Junior F.B."/>
            <person name="Simon M."/>
            <person name="Maluk M."/>
            <person name="Odee D.W."/>
            <person name="Kenicer G."/>
            <person name="Young J.P.W."/>
            <person name="Reis V.M."/>
            <person name="Zilli J."/>
            <person name="James E.K."/>
        </authorList>
    </citation>
    <scope>NUCLEOTIDE SEQUENCE [LARGE SCALE GENOMIC DNA]</scope>
    <source>
        <strain evidence="2 3">JPY77</strain>
    </source>
</reference>
<sequence length="283" mass="31569">MIALSRRKGPLGGDEQGVVWQTGPNEDNTSPKALVNRTKDSYTLNPLSEMTTVHRDSLVSLVWYFRANSQQKAQFEVARAVAPGIGKPQIADAPPDQMQNLKVVQSYFSGDAKILGAITIRQLLFLLDFAGLDIPALREVTEYGTNVSEQVNEAELQSKAIQVRERASRGCRSDRAVKRSSHSERDRNCRTDERVEAASTHAPDFLAPTVCAHRPTVSRYTTVTLLRPHALLTRFSHLRFSLDEIQKSLTRHLSWQGVSGHIIKVKSGHLDKVVANADVRLFF</sequence>
<evidence type="ECO:0000313" key="3">
    <source>
        <dbReference type="Proteomes" id="UP001494588"/>
    </source>
</evidence>
<proteinExistence type="predicted"/>
<gene>
    <name evidence="2" type="ORF">V4C55_40035</name>
</gene>
<organism evidence="2 3">
    <name type="scientific">Paraburkholderia sabiae</name>
    <dbReference type="NCBI Taxonomy" id="273251"/>
    <lineage>
        <taxon>Bacteria</taxon>
        <taxon>Pseudomonadati</taxon>
        <taxon>Pseudomonadota</taxon>
        <taxon>Betaproteobacteria</taxon>
        <taxon>Burkholderiales</taxon>
        <taxon>Burkholderiaceae</taxon>
        <taxon>Paraburkholderia</taxon>
    </lineage>
</organism>
<name>A0ABU9QQY5_9BURK</name>
<evidence type="ECO:0000256" key="1">
    <source>
        <dbReference type="SAM" id="MobiDB-lite"/>
    </source>
</evidence>
<evidence type="ECO:0000313" key="2">
    <source>
        <dbReference type="EMBL" id="MEM5291907.1"/>
    </source>
</evidence>
<dbReference type="Proteomes" id="UP001494588">
    <property type="component" value="Unassembled WGS sequence"/>
</dbReference>
<comment type="caution">
    <text evidence="2">The sequence shown here is derived from an EMBL/GenBank/DDBJ whole genome shotgun (WGS) entry which is preliminary data.</text>
</comment>